<organism evidence="1">
    <name type="scientific">Paraconexibacter sp. AEG42_29</name>
    <dbReference type="NCBI Taxonomy" id="2997339"/>
    <lineage>
        <taxon>Bacteria</taxon>
        <taxon>Bacillati</taxon>
        <taxon>Actinomycetota</taxon>
        <taxon>Thermoleophilia</taxon>
        <taxon>Solirubrobacterales</taxon>
        <taxon>Paraconexibacteraceae</taxon>
        <taxon>Paraconexibacter</taxon>
    </lineage>
</organism>
<gene>
    <name evidence="1" type="ORF">DSM112329_01360</name>
</gene>
<dbReference type="AlphaFoldDB" id="A0AAU7ASP5"/>
<proteinExistence type="predicted"/>
<protein>
    <recommendedName>
        <fullName evidence="2">MSMEG_0572 family nitrogen starvation response protein</fullName>
    </recommendedName>
</protein>
<dbReference type="SUPFAM" id="SSF75169">
    <property type="entry name" value="DsrEFH-like"/>
    <property type="match status" value="1"/>
</dbReference>
<dbReference type="NCBIfam" id="TIGR04044">
    <property type="entry name" value="MSMEG_0572_fam"/>
    <property type="match status" value="1"/>
</dbReference>
<dbReference type="EMBL" id="CP114014">
    <property type="protein sequence ID" value="XAY04526.1"/>
    <property type="molecule type" value="Genomic_DNA"/>
</dbReference>
<accession>A0AAU7ASP5</accession>
<dbReference type="KEGG" id="parq:DSM112329_01360"/>
<name>A0AAU7ASP5_9ACTN</name>
<sequence length="190" mass="21014">MWSIRFPRLTHTKENPQMAVEPQLNDQEIASLMEIPHPSKANGESLYGATKVFPDYQAEAGETYFGLVHGLVHESSVSFVAVLQAIRAEKKGFDSALYFYGIGALNCLASRGFPTIGDEVFPGMRNENNVLERYIGMGGKVYACRLGLSLHGAREEDLIEGVIPAHPLDLQDAVIHYARKGAIINSTWMF</sequence>
<reference evidence="1" key="1">
    <citation type="submission" date="2022-12" db="EMBL/GenBank/DDBJ databases">
        <title>Paraconexibacter alkalitolerans sp. nov. and Baekduia alba sp. nov., isolated from soil and emended description of the genera Paraconexibacter (Chun et al., 2020) and Baekduia (An et al., 2020).</title>
        <authorList>
            <person name="Vieira S."/>
            <person name="Huber K.J."/>
            <person name="Geppert A."/>
            <person name="Wolf J."/>
            <person name="Neumann-Schaal M."/>
            <person name="Muesken M."/>
            <person name="Overmann J."/>
        </authorList>
    </citation>
    <scope>NUCLEOTIDE SEQUENCE</scope>
    <source>
        <strain evidence="1">AEG42_29</strain>
    </source>
</reference>
<evidence type="ECO:0008006" key="2">
    <source>
        <dbReference type="Google" id="ProtNLM"/>
    </source>
</evidence>
<evidence type="ECO:0000313" key="1">
    <source>
        <dbReference type="EMBL" id="XAY04526.1"/>
    </source>
</evidence>
<dbReference type="Gene3D" id="3.40.1260.10">
    <property type="entry name" value="DsrEFH-like"/>
    <property type="match status" value="1"/>
</dbReference>
<dbReference type="InterPro" id="IPR023847">
    <property type="entry name" value="MSMEG0572"/>
</dbReference>
<dbReference type="InterPro" id="IPR027396">
    <property type="entry name" value="DsrEFH-like"/>
</dbReference>